<reference evidence="9 10" key="1">
    <citation type="submission" date="2018-11" db="EMBL/GenBank/DDBJ databases">
        <title>Sequencing the genomes of 1000 actinobacteria strains.</title>
        <authorList>
            <person name="Klenk H.-P."/>
        </authorList>
    </citation>
    <scope>NUCLEOTIDE SEQUENCE [LARGE SCALE GENOMIC DNA]</scope>
    <source>
        <strain evidence="9 10">DSM 12652</strain>
    </source>
</reference>
<dbReference type="Gene3D" id="1.20.1250.20">
    <property type="entry name" value="MFS general substrate transporter like domains"/>
    <property type="match status" value="1"/>
</dbReference>
<dbReference type="CDD" id="cd06173">
    <property type="entry name" value="MFS_MefA_like"/>
    <property type="match status" value="1"/>
</dbReference>
<organism evidence="9 10">
    <name type="scientific">Nocardioides aurantiacus</name>
    <dbReference type="NCBI Taxonomy" id="86796"/>
    <lineage>
        <taxon>Bacteria</taxon>
        <taxon>Bacillati</taxon>
        <taxon>Actinomycetota</taxon>
        <taxon>Actinomycetes</taxon>
        <taxon>Propionibacteriales</taxon>
        <taxon>Nocardioidaceae</taxon>
        <taxon>Nocardioides</taxon>
    </lineage>
</organism>
<dbReference type="AlphaFoldDB" id="A0A3N2CR12"/>
<feature type="transmembrane region" description="Helical" evidence="7">
    <location>
        <begin position="377"/>
        <end position="400"/>
    </location>
</feature>
<evidence type="ECO:0000313" key="10">
    <source>
        <dbReference type="Proteomes" id="UP000281738"/>
    </source>
</evidence>
<evidence type="ECO:0000256" key="5">
    <source>
        <dbReference type="ARBA" id="ARBA00022989"/>
    </source>
</evidence>
<dbReference type="InterPro" id="IPR020846">
    <property type="entry name" value="MFS_dom"/>
</dbReference>
<dbReference type="InterPro" id="IPR010290">
    <property type="entry name" value="TM_effector"/>
</dbReference>
<evidence type="ECO:0000313" key="9">
    <source>
        <dbReference type="EMBL" id="ROR89963.1"/>
    </source>
</evidence>
<evidence type="ECO:0000256" key="7">
    <source>
        <dbReference type="SAM" id="Phobius"/>
    </source>
</evidence>
<dbReference type="OrthoDB" id="9775268at2"/>
<proteinExistence type="predicted"/>
<gene>
    <name evidence="9" type="ORF">EDD33_0794</name>
</gene>
<sequence>MSPTFRALHNPNYRLYAAGGVVSNTGTWMQRVAQDWLVVLLATNDGVALGITTGLQFLPALLLSPYAGLIADRMPKLRLLKITQSVMALTALVLGVLAVTGTVEVWHVFVLAFVFGTGSAFDAPARQSFVSEMVGPDDLSNAVGLNSASFNAARMMGPALAGVLIAAFGGGVTATGWVIVINGLSYGAVLLALGRMRSSQLLTTVPEERHKGMIRDAVRYLRGRPDLLLVLSVVGFAGTFGLNFQMTSALMATQVFDKGATEYGLLGSIMAIGSLSGALLAARRVRVRLRLVVGAAVMFGVVEIAAGLMPTYATYAVTVPLLGLAALTMITAANTTMQLATAPHLRGRVMALYLMVFMGGTPIGSPFIGWLGEAFGARWTLIGGGGLTLLGVLLSVALFARSRHRLGEKVLTTDPVRAVAVAS</sequence>
<dbReference type="Proteomes" id="UP000281738">
    <property type="component" value="Unassembled WGS sequence"/>
</dbReference>
<evidence type="ECO:0000256" key="6">
    <source>
        <dbReference type="ARBA" id="ARBA00023136"/>
    </source>
</evidence>
<feature type="transmembrane region" description="Helical" evidence="7">
    <location>
        <begin position="263"/>
        <end position="282"/>
    </location>
</feature>
<feature type="transmembrane region" description="Helical" evidence="7">
    <location>
        <begin position="227"/>
        <end position="251"/>
    </location>
</feature>
<feature type="transmembrane region" description="Helical" evidence="7">
    <location>
        <begin position="315"/>
        <end position="337"/>
    </location>
</feature>
<accession>A0A3N2CR12</accession>
<keyword evidence="6 7" id="KW-0472">Membrane</keyword>
<dbReference type="PROSITE" id="PS50850">
    <property type="entry name" value="MFS"/>
    <property type="match status" value="1"/>
</dbReference>
<feature type="transmembrane region" description="Helical" evidence="7">
    <location>
        <begin position="349"/>
        <end position="371"/>
    </location>
</feature>
<keyword evidence="4 7" id="KW-0812">Transmembrane</keyword>
<dbReference type="InterPro" id="IPR036259">
    <property type="entry name" value="MFS_trans_sf"/>
</dbReference>
<dbReference type="PANTHER" id="PTHR23513">
    <property type="entry name" value="INTEGRAL MEMBRANE EFFLUX PROTEIN-RELATED"/>
    <property type="match status" value="1"/>
</dbReference>
<evidence type="ECO:0000256" key="2">
    <source>
        <dbReference type="ARBA" id="ARBA00022448"/>
    </source>
</evidence>
<comment type="subcellular location">
    <subcellularLocation>
        <location evidence="1">Cell membrane</location>
        <topology evidence="1">Multi-pass membrane protein</topology>
    </subcellularLocation>
</comment>
<dbReference type="EMBL" id="RKHO01000001">
    <property type="protein sequence ID" value="ROR89963.1"/>
    <property type="molecule type" value="Genomic_DNA"/>
</dbReference>
<comment type="caution">
    <text evidence="9">The sequence shown here is derived from an EMBL/GenBank/DDBJ whole genome shotgun (WGS) entry which is preliminary data.</text>
</comment>
<feature type="transmembrane region" description="Helical" evidence="7">
    <location>
        <begin position="159"/>
        <end position="180"/>
    </location>
</feature>
<keyword evidence="2" id="KW-0813">Transport</keyword>
<dbReference type="SUPFAM" id="SSF103473">
    <property type="entry name" value="MFS general substrate transporter"/>
    <property type="match status" value="1"/>
</dbReference>
<protein>
    <submittedName>
        <fullName evidence="9">Putative MFS family arabinose efflux permease</fullName>
    </submittedName>
</protein>
<feature type="transmembrane region" description="Helical" evidence="7">
    <location>
        <begin position="46"/>
        <end position="67"/>
    </location>
</feature>
<evidence type="ECO:0000259" key="8">
    <source>
        <dbReference type="PROSITE" id="PS50850"/>
    </source>
</evidence>
<keyword evidence="5 7" id="KW-1133">Transmembrane helix</keyword>
<dbReference type="PANTHER" id="PTHR23513:SF11">
    <property type="entry name" value="STAPHYLOFERRIN A TRANSPORTER"/>
    <property type="match status" value="1"/>
</dbReference>
<evidence type="ECO:0000256" key="3">
    <source>
        <dbReference type="ARBA" id="ARBA00022475"/>
    </source>
</evidence>
<dbReference type="RefSeq" id="WP_123389197.1">
    <property type="nucleotide sequence ID" value="NZ_RKHO01000001.1"/>
</dbReference>
<keyword evidence="3" id="KW-1003">Cell membrane</keyword>
<dbReference type="GO" id="GO:0022857">
    <property type="term" value="F:transmembrane transporter activity"/>
    <property type="evidence" value="ECO:0007669"/>
    <property type="project" value="InterPro"/>
</dbReference>
<feature type="domain" description="Major facilitator superfamily (MFS) profile" evidence="8">
    <location>
        <begin position="1"/>
        <end position="403"/>
    </location>
</feature>
<evidence type="ECO:0000256" key="1">
    <source>
        <dbReference type="ARBA" id="ARBA00004651"/>
    </source>
</evidence>
<dbReference type="GO" id="GO:0005886">
    <property type="term" value="C:plasma membrane"/>
    <property type="evidence" value="ECO:0007669"/>
    <property type="project" value="UniProtKB-SubCell"/>
</dbReference>
<evidence type="ECO:0000256" key="4">
    <source>
        <dbReference type="ARBA" id="ARBA00022692"/>
    </source>
</evidence>
<dbReference type="Pfam" id="PF05977">
    <property type="entry name" value="MFS_3"/>
    <property type="match status" value="1"/>
</dbReference>
<feature type="transmembrane region" description="Helical" evidence="7">
    <location>
        <begin position="289"/>
        <end position="309"/>
    </location>
</feature>
<name>A0A3N2CR12_9ACTN</name>
<keyword evidence="10" id="KW-1185">Reference proteome</keyword>